<evidence type="ECO:0000256" key="13">
    <source>
        <dbReference type="SAM" id="MobiDB-lite"/>
    </source>
</evidence>
<proteinExistence type="inferred from homology"/>
<evidence type="ECO:0000256" key="12">
    <source>
        <dbReference type="RuleBase" id="RU003357"/>
    </source>
</evidence>
<evidence type="ECO:0000256" key="10">
    <source>
        <dbReference type="ARBA" id="ARBA00023237"/>
    </source>
</evidence>
<evidence type="ECO:0000256" key="8">
    <source>
        <dbReference type="ARBA" id="ARBA00023077"/>
    </source>
</evidence>
<dbReference type="Pfam" id="PF07715">
    <property type="entry name" value="Plug"/>
    <property type="match status" value="1"/>
</dbReference>
<evidence type="ECO:0000256" key="6">
    <source>
        <dbReference type="ARBA" id="ARBA00023004"/>
    </source>
</evidence>
<keyword evidence="7" id="KW-0406">Ion transport</keyword>
<evidence type="ECO:0000256" key="5">
    <source>
        <dbReference type="ARBA" id="ARBA00022692"/>
    </source>
</evidence>
<protein>
    <submittedName>
        <fullName evidence="16">TonB-dependent receptor, plug</fullName>
    </submittedName>
</protein>
<dbReference type="InterPro" id="IPR036942">
    <property type="entry name" value="Beta-barrel_TonB_sf"/>
</dbReference>
<dbReference type="InterPro" id="IPR000531">
    <property type="entry name" value="Beta-barrel_TonB"/>
</dbReference>
<keyword evidence="6" id="KW-0408">Iron</keyword>
<evidence type="ECO:0000256" key="9">
    <source>
        <dbReference type="ARBA" id="ARBA00023136"/>
    </source>
</evidence>
<feature type="region of interest" description="Disordered" evidence="13">
    <location>
        <begin position="1"/>
        <end position="25"/>
    </location>
</feature>
<dbReference type="PANTHER" id="PTHR32552">
    <property type="entry name" value="FERRICHROME IRON RECEPTOR-RELATED"/>
    <property type="match status" value="1"/>
</dbReference>
<dbReference type="FunCoup" id="F1Z4G2">
    <property type="interactions" value="51"/>
</dbReference>
<evidence type="ECO:0000259" key="14">
    <source>
        <dbReference type="Pfam" id="PF00593"/>
    </source>
</evidence>
<organism evidence="16 17">
    <name type="scientific">Novosphingobium nitrogenifigens DSM 19370</name>
    <dbReference type="NCBI Taxonomy" id="983920"/>
    <lineage>
        <taxon>Bacteria</taxon>
        <taxon>Pseudomonadati</taxon>
        <taxon>Pseudomonadota</taxon>
        <taxon>Alphaproteobacteria</taxon>
        <taxon>Sphingomonadales</taxon>
        <taxon>Sphingomonadaceae</taxon>
        <taxon>Novosphingobium</taxon>
    </lineage>
</organism>
<dbReference type="OrthoDB" id="9760333at2"/>
<gene>
    <name evidence="16" type="ORF">Y88_2862</name>
</gene>
<keyword evidence="17" id="KW-1185">Reference proteome</keyword>
<keyword evidence="10 11" id="KW-0998">Cell outer membrane</keyword>
<dbReference type="AlphaFoldDB" id="F1Z4G2"/>
<dbReference type="EMBL" id="AEWJ01000018">
    <property type="protein sequence ID" value="EGD60572.1"/>
    <property type="molecule type" value="Genomic_DNA"/>
</dbReference>
<reference evidence="16 17" key="1">
    <citation type="journal article" date="2012" name="J. Bacteriol.">
        <title>Draft Genome Sequence of Novosphingobium nitrogenifigens Y88T.</title>
        <authorList>
            <person name="Strabala T.J."/>
            <person name="Macdonald L."/>
            <person name="Liu V."/>
            <person name="Smit A.M."/>
        </authorList>
    </citation>
    <scope>NUCLEOTIDE SEQUENCE [LARGE SCALE GENOMIC DNA]</scope>
    <source>
        <strain evidence="16 17">DSM 19370</strain>
    </source>
</reference>
<dbReference type="RefSeq" id="WP_008068450.1">
    <property type="nucleotide sequence ID" value="NZ_AQWK01000009.1"/>
</dbReference>
<evidence type="ECO:0000313" key="17">
    <source>
        <dbReference type="Proteomes" id="UP000004728"/>
    </source>
</evidence>
<keyword evidence="5 11" id="KW-0812">Transmembrane</keyword>
<comment type="caution">
    <text evidence="16">The sequence shown here is derived from an EMBL/GenBank/DDBJ whole genome shotgun (WGS) entry which is preliminary data.</text>
</comment>
<dbReference type="PROSITE" id="PS52016">
    <property type="entry name" value="TONB_DEPENDENT_REC_3"/>
    <property type="match status" value="1"/>
</dbReference>
<keyword evidence="3 11" id="KW-1134">Transmembrane beta strand</keyword>
<dbReference type="Proteomes" id="UP000004728">
    <property type="component" value="Unassembled WGS sequence"/>
</dbReference>
<name>F1Z4G2_9SPHN</name>
<dbReference type="InParanoid" id="F1Z4G2"/>
<evidence type="ECO:0000256" key="11">
    <source>
        <dbReference type="PROSITE-ProRule" id="PRU01360"/>
    </source>
</evidence>
<dbReference type="GO" id="GO:0009279">
    <property type="term" value="C:cell outer membrane"/>
    <property type="evidence" value="ECO:0007669"/>
    <property type="project" value="UniProtKB-SubCell"/>
</dbReference>
<comment type="similarity">
    <text evidence="11 12">Belongs to the TonB-dependent receptor family.</text>
</comment>
<dbReference type="InterPro" id="IPR039426">
    <property type="entry name" value="TonB-dep_rcpt-like"/>
</dbReference>
<evidence type="ECO:0000256" key="7">
    <source>
        <dbReference type="ARBA" id="ARBA00023065"/>
    </source>
</evidence>
<keyword evidence="16" id="KW-0675">Receptor</keyword>
<comment type="subcellular location">
    <subcellularLocation>
        <location evidence="1 11">Cell outer membrane</location>
        <topology evidence="1 11">Multi-pass membrane protein</topology>
    </subcellularLocation>
</comment>
<dbReference type="eggNOG" id="COG4773">
    <property type="taxonomic scope" value="Bacteria"/>
</dbReference>
<feature type="domain" description="TonB-dependent receptor-like beta-barrel" evidence="14">
    <location>
        <begin position="267"/>
        <end position="667"/>
    </location>
</feature>
<dbReference type="InterPro" id="IPR012910">
    <property type="entry name" value="Plug_dom"/>
</dbReference>
<accession>F1Z4G2</accession>
<keyword evidence="2 11" id="KW-0813">Transport</keyword>
<evidence type="ECO:0000256" key="4">
    <source>
        <dbReference type="ARBA" id="ARBA00022496"/>
    </source>
</evidence>
<dbReference type="GO" id="GO:0006826">
    <property type="term" value="P:iron ion transport"/>
    <property type="evidence" value="ECO:0007669"/>
    <property type="project" value="UniProtKB-KW"/>
</dbReference>
<dbReference type="SUPFAM" id="SSF56935">
    <property type="entry name" value="Porins"/>
    <property type="match status" value="1"/>
</dbReference>
<evidence type="ECO:0000259" key="15">
    <source>
        <dbReference type="Pfam" id="PF07715"/>
    </source>
</evidence>
<keyword evidence="4" id="KW-0410">Iron transport</keyword>
<feature type="domain" description="TonB-dependent receptor plug" evidence="15">
    <location>
        <begin position="39"/>
        <end position="148"/>
    </location>
</feature>
<dbReference type="PANTHER" id="PTHR32552:SF81">
    <property type="entry name" value="TONB-DEPENDENT OUTER MEMBRANE RECEPTOR"/>
    <property type="match status" value="1"/>
</dbReference>
<evidence type="ECO:0000256" key="3">
    <source>
        <dbReference type="ARBA" id="ARBA00022452"/>
    </source>
</evidence>
<sequence>MAMAADAESPAPPAGEAAAGDTGGGDIVVSARKRKENLVDTPLAISAYSGDTLTARGVPDIHQLDTIVPSLTVTNFGAGNVSDATLFIRGIGTADHLILTDPGVGVYVDGVYLGRSMGANLDLTNIDHVEVLRGPQGTLSGRNTLGGAVNVVTREPNDSEHYEFFGSLGTRLRATAGFYGNVPITDTLSMSLTGSFDHRNGIGKFVNLPGESTGVGQIDKFGGRLALKWQPSSKVSFLLAVDGSDGHYGLSPMKNVVINPNGFSGLQASDLPVNENDNGTENYQLAKTSSRDLGVSLTSTIKFDDHLSLKIIGSERYSAYSGGLDDDDSAIAFSEYPETGYARQYTAEGALNGEYGRFDFVTGIYFFSERGDANQPNYVYLGSPGDFYVYQNTRSWAYYAHGGFQITRDLKLSGGLRYTDDHKNAYAYIACCLAPGATRTNNWNAVTWDVALDYKIRRDLAAYATIQRGYESGGYPARPYGGAATFIAYNPTYATNYEIGLKGRLGHVLRFSSALFYTQYKDLALQYSQTTADGYLTITANAGRSRTWGVEFEGNLDLTKVFSISTSMSYNNAKITQVDQGVIGIVAGDIPQHTPRWTVAVGPQARVPLASGSILTARVDTSFRSSMYGQSSNNGWNYIKPRYLTNFDLSLEIPKRGLTVSVYGKNIFNEVYDTARIDQYDAGFIEVIRSNDRSEFGVRVRKTF</sequence>
<dbReference type="Pfam" id="PF00593">
    <property type="entry name" value="TonB_dep_Rec_b-barrel"/>
    <property type="match status" value="1"/>
</dbReference>
<dbReference type="STRING" id="983920.Y88_2862"/>
<keyword evidence="9 11" id="KW-0472">Membrane</keyword>
<feature type="compositionally biased region" description="Low complexity" evidence="13">
    <location>
        <begin position="1"/>
        <end position="20"/>
    </location>
</feature>
<dbReference type="HOGENOM" id="CLU_008287_15_0_5"/>
<evidence type="ECO:0000256" key="2">
    <source>
        <dbReference type="ARBA" id="ARBA00022448"/>
    </source>
</evidence>
<evidence type="ECO:0000313" key="16">
    <source>
        <dbReference type="EMBL" id="EGD60572.1"/>
    </source>
</evidence>
<evidence type="ECO:0000256" key="1">
    <source>
        <dbReference type="ARBA" id="ARBA00004571"/>
    </source>
</evidence>
<keyword evidence="8 12" id="KW-0798">TonB box</keyword>
<dbReference type="Gene3D" id="2.40.170.20">
    <property type="entry name" value="TonB-dependent receptor, beta-barrel domain"/>
    <property type="match status" value="1"/>
</dbReference>